<dbReference type="InterPro" id="IPR051824">
    <property type="entry name" value="LRR_Rcpt-Like_S/T_Kinase"/>
</dbReference>
<keyword evidence="5 7" id="KW-1133">Transmembrane helix</keyword>
<feature type="transmembrane region" description="Helical" evidence="7">
    <location>
        <begin position="373"/>
        <end position="399"/>
    </location>
</feature>
<organism evidence="10 11">
    <name type="scientific">Heracleum sosnowskyi</name>
    <dbReference type="NCBI Taxonomy" id="360622"/>
    <lineage>
        <taxon>Eukaryota</taxon>
        <taxon>Viridiplantae</taxon>
        <taxon>Streptophyta</taxon>
        <taxon>Embryophyta</taxon>
        <taxon>Tracheophyta</taxon>
        <taxon>Spermatophyta</taxon>
        <taxon>Magnoliopsida</taxon>
        <taxon>eudicotyledons</taxon>
        <taxon>Gunneridae</taxon>
        <taxon>Pentapetalae</taxon>
        <taxon>asterids</taxon>
        <taxon>campanulids</taxon>
        <taxon>Apiales</taxon>
        <taxon>Apiaceae</taxon>
        <taxon>Apioideae</taxon>
        <taxon>apioid superclade</taxon>
        <taxon>Tordylieae</taxon>
        <taxon>Tordyliinae</taxon>
        <taxon>Heracleum</taxon>
    </lineage>
</organism>
<reference evidence="10" key="2">
    <citation type="submission" date="2023-05" db="EMBL/GenBank/DDBJ databases">
        <authorList>
            <person name="Schelkunov M.I."/>
        </authorList>
    </citation>
    <scope>NUCLEOTIDE SEQUENCE</scope>
    <source>
        <strain evidence="10">Hsosn_3</strain>
        <tissue evidence="10">Leaf</tissue>
    </source>
</reference>
<dbReference type="SMART" id="SM00369">
    <property type="entry name" value="LRR_TYP"/>
    <property type="match status" value="4"/>
</dbReference>
<keyword evidence="8" id="KW-0732">Signal</keyword>
<evidence type="ECO:0000256" key="8">
    <source>
        <dbReference type="SAM" id="SignalP"/>
    </source>
</evidence>
<accession>A0AAD8HB47</accession>
<evidence type="ECO:0000256" key="5">
    <source>
        <dbReference type="ARBA" id="ARBA00022989"/>
    </source>
</evidence>
<keyword evidence="6 7" id="KW-0472">Membrane</keyword>
<comment type="caution">
    <text evidence="10">The sequence shown here is derived from an EMBL/GenBank/DDBJ whole genome shotgun (WGS) entry which is preliminary data.</text>
</comment>
<dbReference type="InterPro" id="IPR011009">
    <property type="entry name" value="Kinase-like_dom_sf"/>
</dbReference>
<keyword evidence="2" id="KW-0433">Leucine-rich repeat</keyword>
<proteinExistence type="predicted"/>
<evidence type="ECO:0000313" key="11">
    <source>
        <dbReference type="Proteomes" id="UP001237642"/>
    </source>
</evidence>
<dbReference type="SUPFAM" id="SSF52058">
    <property type="entry name" value="L domain-like"/>
    <property type="match status" value="1"/>
</dbReference>
<dbReference type="InterPro" id="IPR000719">
    <property type="entry name" value="Prot_kinase_dom"/>
</dbReference>
<dbReference type="PROSITE" id="PS50011">
    <property type="entry name" value="PROTEIN_KINASE_DOM"/>
    <property type="match status" value="1"/>
</dbReference>
<dbReference type="InterPro" id="IPR001245">
    <property type="entry name" value="Ser-Thr/Tyr_kinase_cat_dom"/>
</dbReference>
<feature type="transmembrane region" description="Helical" evidence="7">
    <location>
        <begin position="568"/>
        <end position="590"/>
    </location>
</feature>
<gene>
    <name evidence="10" type="ORF">POM88_038809</name>
</gene>
<dbReference type="Gene3D" id="3.30.200.20">
    <property type="entry name" value="Phosphorylase Kinase, domain 1"/>
    <property type="match status" value="1"/>
</dbReference>
<dbReference type="FunFam" id="1.10.510.10:FF:000657">
    <property type="entry name" value="Putative inactive leucine-rich repeat receptor-like protein kinase"/>
    <property type="match status" value="1"/>
</dbReference>
<feature type="signal peptide" evidence="8">
    <location>
        <begin position="1"/>
        <end position="24"/>
    </location>
</feature>
<dbReference type="Gene3D" id="3.80.10.10">
    <property type="entry name" value="Ribonuclease Inhibitor"/>
    <property type="match status" value="2"/>
</dbReference>
<dbReference type="GO" id="GO:0005524">
    <property type="term" value="F:ATP binding"/>
    <property type="evidence" value="ECO:0007669"/>
    <property type="project" value="InterPro"/>
</dbReference>
<dbReference type="InterPro" id="IPR003591">
    <property type="entry name" value="Leu-rich_rpt_typical-subtyp"/>
</dbReference>
<dbReference type="Gene3D" id="1.10.510.10">
    <property type="entry name" value="Transferase(Phosphotransferase) domain 1"/>
    <property type="match status" value="1"/>
</dbReference>
<dbReference type="InterPro" id="IPR032675">
    <property type="entry name" value="LRR_dom_sf"/>
</dbReference>
<dbReference type="GO" id="GO:0004672">
    <property type="term" value="F:protein kinase activity"/>
    <property type="evidence" value="ECO:0007669"/>
    <property type="project" value="InterPro"/>
</dbReference>
<evidence type="ECO:0000313" key="10">
    <source>
        <dbReference type="EMBL" id="KAK1363248.1"/>
    </source>
</evidence>
<dbReference type="FunFam" id="3.80.10.10:FF:000380">
    <property type="entry name" value="Putative inactive leucine-rich repeat receptor-like protein kinase"/>
    <property type="match status" value="1"/>
</dbReference>
<dbReference type="Pfam" id="PF00560">
    <property type="entry name" value="LRR_1"/>
    <property type="match status" value="1"/>
</dbReference>
<evidence type="ECO:0000259" key="9">
    <source>
        <dbReference type="PROSITE" id="PS50011"/>
    </source>
</evidence>
<dbReference type="SUPFAM" id="SSF56112">
    <property type="entry name" value="Protein kinase-like (PK-like)"/>
    <property type="match status" value="1"/>
</dbReference>
<evidence type="ECO:0000256" key="3">
    <source>
        <dbReference type="ARBA" id="ARBA00022692"/>
    </source>
</evidence>
<dbReference type="Pfam" id="PF13855">
    <property type="entry name" value="LRR_8"/>
    <property type="match status" value="1"/>
</dbReference>
<comment type="subcellular location">
    <subcellularLocation>
        <location evidence="1">Membrane</location>
        <topology evidence="1">Single-pass type I membrane protein</topology>
    </subcellularLocation>
</comment>
<sequence>MITFMKLCRLLVLLCFTCSFYVLGTHQQLLSSQKQVLLQLRKQLEYPKQLDMWVNSSTDFCYSSSTQVNVTCENNFVTEIRIVGDKSNKVSHFNGFAIQDQTLSGNYSMDSLVATLARLNSLKVLSLVSLGIWGPLPDKIHRFYALEYLDLSWNFLFGTIPATVPRLVNLQTIILDGNYFNGTFPDWSGSHLTNLSMIDNDISGKLPDLSTLANLQAMNLSNNKLDSELPRLPKSLIMVSLSNNSFSGEVPKQYSQLLKLQKLDVSRNSIRGIPAAALFSLRNITYLNFASNMLSGSLPSHLSCGTELNFVDISDNKLIGRLPSCLVSGPNKKVVKYDGNCLSDNLLHQHPQSYCKVSIDVHSEKKESGRKNIGMLVGVIGGISAVLVLLACACIFLLCRRSRETSEQHLLQKREDSVTKFPAAIITSGRFIYEATKLGTQGTPVHRLFTSEELKNATSNFDVSTLIGEGSNGKIYIGRLESGTQVAIRCMSVSKKYTVRNLKLRLDLLAKLRHPHLACLLGHCIDDEVTHGSVANKVYLVYEFVPCGNYHTHLSETSEKILKWSDRLAILIGVAKAVHFLHTGLIPGFFSNRLKTHNVLLNEHQMAKLSDYGLSIVADENDKPEVKEDTQSRKMKNLDDDVYSFGYIILESIVGPSVSAKKESFMLNDMVSLESHEGQRQVVDPNVLATCSQESLSVAISITSKCISLNSSNRPSFEDILWNLQYAAQIQANTDGDQRFETPEQP</sequence>
<feature type="domain" description="Protein kinase" evidence="9">
    <location>
        <begin position="461"/>
        <end position="727"/>
    </location>
</feature>
<dbReference type="Pfam" id="PF07714">
    <property type="entry name" value="PK_Tyr_Ser-Thr"/>
    <property type="match status" value="1"/>
</dbReference>
<keyword evidence="10" id="KW-0808">Transferase</keyword>
<evidence type="ECO:0000256" key="4">
    <source>
        <dbReference type="ARBA" id="ARBA00022737"/>
    </source>
</evidence>
<keyword evidence="10" id="KW-0418">Kinase</keyword>
<evidence type="ECO:0000256" key="1">
    <source>
        <dbReference type="ARBA" id="ARBA00004479"/>
    </source>
</evidence>
<keyword evidence="10" id="KW-0675">Receptor</keyword>
<feature type="chain" id="PRO_5042132501" evidence="8">
    <location>
        <begin position="25"/>
        <end position="746"/>
    </location>
</feature>
<dbReference type="GO" id="GO:0016020">
    <property type="term" value="C:membrane"/>
    <property type="evidence" value="ECO:0007669"/>
    <property type="project" value="UniProtKB-SubCell"/>
</dbReference>
<protein>
    <submittedName>
        <fullName evidence="10">Inactive leucine-rich repeat receptor-like protein kinase</fullName>
    </submittedName>
</protein>
<dbReference type="GO" id="GO:0051707">
    <property type="term" value="P:response to other organism"/>
    <property type="evidence" value="ECO:0007669"/>
    <property type="project" value="UniProtKB-ARBA"/>
</dbReference>
<dbReference type="GO" id="GO:0006952">
    <property type="term" value="P:defense response"/>
    <property type="evidence" value="ECO:0007669"/>
    <property type="project" value="UniProtKB-ARBA"/>
</dbReference>
<keyword evidence="3 7" id="KW-0812">Transmembrane</keyword>
<evidence type="ECO:0000256" key="6">
    <source>
        <dbReference type="ARBA" id="ARBA00023136"/>
    </source>
</evidence>
<dbReference type="PANTHER" id="PTHR48006">
    <property type="entry name" value="LEUCINE-RICH REPEAT-CONTAINING PROTEIN DDB_G0281931-RELATED"/>
    <property type="match status" value="1"/>
</dbReference>
<keyword evidence="4" id="KW-0677">Repeat</keyword>
<dbReference type="InterPro" id="IPR001611">
    <property type="entry name" value="Leu-rich_rpt"/>
</dbReference>
<evidence type="ECO:0000256" key="7">
    <source>
        <dbReference type="SAM" id="Phobius"/>
    </source>
</evidence>
<dbReference type="EMBL" id="JAUIZM010000009">
    <property type="protein sequence ID" value="KAK1363248.1"/>
    <property type="molecule type" value="Genomic_DNA"/>
</dbReference>
<dbReference type="AlphaFoldDB" id="A0AAD8HB47"/>
<reference evidence="10" key="1">
    <citation type="submission" date="2023-02" db="EMBL/GenBank/DDBJ databases">
        <title>Genome of toxic invasive species Heracleum sosnowskyi carries increased number of genes despite the absence of recent whole-genome duplications.</title>
        <authorList>
            <person name="Schelkunov M."/>
            <person name="Shtratnikova V."/>
            <person name="Makarenko M."/>
            <person name="Klepikova A."/>
            <person name="Omelchenko D."/>
            <person name="Novikova G."/>
            <person name="Obukhova E."/>
            <person name="Bogdanov V."/>
            <person name="Penin A."/>
            <person name="Logacheva M."/>
        </authorList>
    </citation>
    <scope>NUCLEOTIDE SEQUENCE</scope>
    <source>
        <strain evidence="10">Hsosn_3</strain>
        <tissue evidence="10">Leaf</tissue>
    </source>
</reference>
<dbReference type="PANTHER" id="PTHR48006:SF80">
    <property type="entry name" value="PROTEIN KINASE DOMAIN-CONTAINING PROTEIN"/>
    <property type="match status" value="1"/>
</dbReference>
<evidence type="ECO:0000256" key="2">
    <source>
        <dbReference type="ARBA" id="ARBA00022614"/>
    </source>
</evidence>
<name>A0AAD8HB47_9APIA</name>
<dbReference type="Proteomes" id="UP001237642">
    <property type="component" value="Unassembled WGS sequence"/>
</dbReference>
<keyword evidence="11" id="KW-1185">Reference proteome</keyword>